<dbReference type="Pfam" id="PF14479">
    <property type="entry name" value="HeLo"/>
    <property type="match status" value="1"/>
</dbReference>
<feature type="repeat" description="ANK" evidence="3">
    <location>
        <begin position="825"/>
        <end position="857"/>
    </location>
</feature>
<feature type="region of interest" description="Disordered" evidence="4">
    <location>
        <begin position="90"/>
        <end position="109"/>
    </location>
</feature>
<dbReference type="PANTHER" id="PTHR24123:SF141">
    <property type="entry name" value="ANKYRIN 2, ISOFORM U"/>
    <property type="match status" value="1"/>
</dbReference>
<keyword evidence="2 3" id="KW-0040">ANK repeat</keyword>
<dbReference type="AlphaFoldDB" id="W7MTH5"/>
<dbReference type="InterPro" id="IPR051165">
    <property type="entry name" value="Multifunctional_ANK_Repeat"/>
</dbReference>
<evidence type="ECO:0000256" key="1">
    <source>
        <dbReference type="ARBA" id="ARBA00022737"/>
    </source>
</evidence>
<dbReference type="Pfam" id="PF00023">
    <property type="entry name" value="Ank"/>
    <property type="match status" value="1"/>
</dbReference>
<feature type="repeat" description="ANK" evidence="3">
    <location>
        <begin position="759"/>
        <end position="791"/>
    </location>
</feature>
<dbReference type="InterPro" id="IPR056884">
    <property type="entry name" value="NPHP3-like_N"/>
</dbReference>
<evidence type="ECO:0000256" key="2">
    <source>
        <dbReference type="ARBA" id="ARBA00023043"/>
    </source>
</evidence>
<feature type="repeat" description="ANK" evidence="3">
    <location>
        <begin position="1011"/>
        <end position="1043"/>
    </location>
</feature>
<dbReference type="EMBL" id="DS022261">
    <property type="protein sequence ID" value="EWG54396.1"/>
    <property type="molecule type" value="Genomic_DNA"/>
</dbReference>
<dbReference type="PROSITE" id="PS50088">
    <property type="entry name" value="ANK_REPEAT"/>
    <property type="match status" value="8"/>
</dbReference>
<dbReference type="InterPro" id="IPR007111">
    <property type="entry name" value="NACHT_NTPase"/>
</dbReference>
<dbReference type="InterPro" id="IPR038305">
    <property type="entry name" value="HeLo_sf"/>
</dbReference>
<dbReference type="Proteomes" id="UP000009096">
    <property type="component" value="Chromosome 3"/>
</dbReference>
<evidence type="ECO:0000259" key="5">
    <source>
        <dbReference type="PROSITE" id="PS50837"/>
    </source>
</evidence>
<feature type="repeat" description="ANK" evidence="3">
    <location>
        <begin position="891"/>
        <end position="923"/>
    </location>
</feature>
<dbReference type="Gene3D" id="1.25.40.20">
    <property type="entry name" value="Ankyrin repeat-containing domain"/>
    <property type="match status" value="2"/>
</dbReference>
<sequence length="1248" mass="137300">MEPVGLAVGLVGLFSTCMDVMQRVDSYRTAGRDSRQLDAQLNATMHLLERWGDGVGISKGKLSDNHHPDLDNPRTFAVVQGLLNSIKDFSTVSNDPPSPKGLQKTPSFPISGDVSAHGSKISRWQKTAWALRGKLKQTSHVQTLAGLVSDLYNVVSPDTTGSKALTRTPSFKDLSISAGEQPYAVEIRELLQKIEEEMEADKMRDLHLWLGAPPPNDVFSDSNDKRVEDTCEWILHRDEFLEWQKPSSSSKLLWIKGPAGFGKTVLCARIVQELERTTQDRVAYFFLSSRYDGRDDPFSVIRAWVTVMIQRSPAARDIVTKARLVQNESRASQATILRAFREVTVGVPGWILILDGLDECTGMANTYTKSVPHFLEKLRIAITDTATKILISSRGDAIIQQGLSEFTGYSEYTIIPEDVGPDLMAYSSEIVRAKLPNKDEPTRASIAQKMKTRSEGQFQWVKLQEGSLRKGRSRKQLEREIDETPSGLDSLYDREWNRINSLGELDKGRALSLLRWTAFAMTPLTVYQITEAVLITEGMEVFPFEEMPDCVDQDYVDSMILELCGSLIEVRHVSSSENIEHPEHIQDSEEDSIGLQEVHLSHFSVKEYLLLKTFPGTNTLLSNEKLRIANLNVHNNTLAKNCIRFINLPGAFKHIKMNNNERLAKHFLLYAVSECFDHCRAAKAIDLDLQQALIALLDSRNENWPFLKEFIEIGLVSESPDFQGSSVSPFLLALSSGLTDAVAYLIREGSLDMEDRSCLNATPLFWACGYKHKEIVKLLVDNGADINARCGNGQVPLHISAQDESGAIAEILISRGADVSVVDEDRETPLNTASISGNTEVARQLIDSGADMSHETADGFTPLSMASQEGHIELANLLIKKGADVSQVPADGYPPLLLSVWYNHLELAELLIDEGAELTEYKVEDQVFSLLAVAAGKGHLKMAKTLISKGFNPTEAQPLLLAASYGCYGGFSSDFDVKDAEESPDFPRPDYHQVIELLLQSGADVNTSDVHGYTPLFVASFYGCISVVEMLIQNGAGLNAKTVSGATPLQASSASGHLRVTQLLVQHGADVATKDNCGRNPLHSACRSGVLELVKFIINVSQTQALDEADHWGSTPLSLAARFGSVGIVRALIGTGAVEVESSDRFGRTATTWAANLDHNAVSRLLARADGYRDLGTDIEEEDAVQEQSREVRAYCGICCLPIYAQLSVHCEICSGGDFHICLACLSLGGYCFDETHELVPVEAEGED</sequence>
<dbReference type="Pfam" id="PF24883">
    <property type="entry name" value="NPHP3_N"/>
    <property type="match status" value="1"/>
</dbReference>
<dbReference type="SUPFAM" id="SSF52540">
    <property type="entry name" value="P-loop containing nucleoside triphosphate hydrolases"/>
    <property type="match status" value="1"/>
</dbReference>
<dbReference type="InterPro" id="IPR002110">
    <property type="entry name" value="Ankyrin_rpt"/>
</dbReference>
<proteinExistence type="predicted"/>
<dbReference type="PRINTS" id="PR01415">
    <property type="entry name" value="ANKYRIN"/>
</dbReference>
<dbReference type="SUPFAM" id="SSF48403">
    <property type="entry name" value="Ankyrin repeat"/>
    <property type="match status" value="2"/>
</dbReference>
<dbReference type="InterPro" id="IPR036770">
    <property type="entry name" value="Ankyrin_rpt-contain_sf"/>
</dbReference>
<organism evidence="6 7">
    <name type="scientific">Gibberella moniliformis (strain M3125 / FGSC 7600)</name>
    <name type="common">Maize ear and stalk rot fungus</name>
    <name type="synonym">Fusarium verticillioides</name>
    <dbReference type="NCBI Taxonomy" id="334819"/>
    <lineage>
        <taxon>Eukaryota</taxon>
        <taxon>Fungi</taxon>
        <taxon>Dikarya</taxon>
        <taxon>Ascomycota</taxon>
        <taxon>Pezizomycotina</taxon>
        <taxon>Sordariomycetes</taxon>
        <taxon>Hypocreomycetidae</taxon>
        <taxon>Hypocreales</taxon>
        <taxon>Nectriaceae</taxon>
        <taxon>Fusarium</taxon>
        <taxon>Fusarium fujikuroi species complex</taxon>
    </lineage>
</organism>
<evidence type="ECO:0000313" key="7">
    <source>
        <dbReference type="Proteomes" id="UP000009096"/>
    </source>
</evidence>
<evidence type="ECO:0000256" key="3">
    <source>
        <dbReference type="PROSITE-ProRule" id="PRU00023"/>
    </source>
</evidence>
<dbReference type="OrthoDB" id="539213at2759"/>
<accession>W7MTH5</accession>
<feature type="repeat" description="ANK" evidence="3">
    <location>
        <begin position="792"/>
        <end position="824"/>
    </location>
</feature>
<dbReference type="InterPro" id="IPR027417">
    <property type="entry name" value="P-loop_NTPase"/>
</dbReference>
<evidence type="ECO:0000313" key="6">
    <source>
        <dbReference type="EMBL" id="EWG54396.1"/>
    </source>
</evidence>
<dbReference type="SMART" id="SM00248">
    <property type="entry name" value="ANK"/>
    <property type="match status" value="11"/>
</dbReference>
<dbReference type="Gene3D" id="3.40.50.300">
    <property type="entry name" value="P-loop containing nucleotide triphosphate hydrolases"/>
    <property type="match status" value="1"/>
</dbReference>
<name>W7MTH5_GIBM7</name>
<dbReference type="PANTHER" id="PTHR24123">
    <property type="entry name" value="ANKYRIN REPEAT-CONTAINING"/>
    <property type="match status" value="1"/>
</dbReference>
<evidence type="ECO:0000256" key="4">
    <source>
        <dbReference type="SAM" id="MobiDB-lite"/>
    </source>
</evidence>
<dbReference type="Pfam" id="PF12796">
    <property type="entry name" value="Ank_2"/>
    <property type="match status" value="3"/>
</dbReference>
<feature type="repeat" description="ANK" evidence="3">
    <location>
        <begin position="1044"/>
        <end position="1076"/>
    </location>
</feature>
<dbReference type="Pfam" id="PF13857">
    <property type="entry name" value="Ank_5"/>
    <property type="match status" value="1"/>
</dbReference>
<dbReference type="PROSITE" id="PS50297">
    <property type="entry name" value="ANK_REP_REGION"/>
    <property type="match status" value="8"/>
</dbReference>
<protein>
    <recommendedName>
        <fullName evidence="5">NACHT domain-containing protein</fullName>
    </recommendedName>
</protein>
<dbReference type="KEGG" id="fvr:FVEG_12617"/>
<dbReference type="GeneID" id="30070047"/>
<feature type="repeat" description="ANK" evidence="3">
    <location>
        <begin position="1112"/>
        <end position="1137"/>
    </location>
</feature>
<dbReference type="STRING" id="334819.W7MTH5"/>
<dbReference type="Gene3D" id="1.20.120.1020">
    <property type="entry name" value="Prion-inhibition and propagation, HeLo domain"/>
    <property type="match status" value="1"/>
</dbReference>
<keyword evidence="1" id="KW-0677">Repeat</keyword>
<reference evidence="6 7" key="1">
    <citation type="journal article" date="2010" name="Nature">
        <title>Comparative genomics reveals mobile pathogenicity chromosomes in Fusarium.</title>
        <authorList>
            <person name="Ma L.J."/>
            <person name="van der Does H.C."/>
            <person name="Borkovich K.A."/>
            <person name="Coleman J.J."/>
            <person name="Daboussi M.J."/>
            <person name="Di Pietro A."/>
            <person name="Dufresne M."/>
            <person name="Freitag M."/>
            <person name="Grabherr M."/>
            <person name="Henrissat B."/>
            <person name="Houterman P.M."/>
            <person name="Kang S."/>
            <person name="Shim W.B."/>
            <person name="Woloshuk C."/>
            <person name="Xie X."/>
            <person name="Xu J.R."/>
            <person name="Antoniw J."/>
            <person name="Baker S.E."/>
            <person name="Bluhm B.H."/>
            <person name="Breakspear A."/>
            <person name="Brown D.W."/>
            <person name="Butchko R.A."/>
            <person name="Chapman S."/>
            <person name="Coulson R."/>
            <person name="Coutinho P.M."/>
            <person name="Danchin E.G."/>
            <person name="Diener A."/>
            <person name="Gale L.R."/>
            <person name="Gardiner D.M."/>
            <person name="Goff S."/>
            <person name="Hammond-Kosack K.E."/>
            <person name="Hilburn K."/>
            <person name="Hua-Van A."/>
            <person name="Jonkers W."/>
            <person name="Kazan K."/>
            <person name="Kodira C.D."/>
            <person name="Koehrsen M."/>
            <person name="Kumar L."/>
            <person name="Lee Y.H."/>
            <person name="Li L."/>
            <person name="Manners J.M."/>
            <person name="Miranda-Saavedra D."/>
            <person name="Mukherjee M."/>
            <person name="Park G."/>
            <person name="Park J."/>
            <person name="Park S.Y."/>
            <person name="Proctor R.H."/>
            <person name="Regev A."/>
            <person name="Ruiz-Roldan M.C."/>
            <person name="Sain D."/>
            <person name="Sakthikumar S."/>
            <person name="Sykes S."/>
            <person name="Schwartz D.C."/>
            <person name="Turgeon B.G."/>
            <person name="Wapinski I."/>
            <person name="Yoder O."/>
            <person name="Young S."/>
            <person name="Zeng Q."/>
            <person name="Zhou S."/>
            <person name="Galagan J."/>
            <person name="Cuomo C.A."/>
            <person name="Kistler H.C."/>
            <person name="Rep M."/>
        </authorList>
    </citation>
    <scope>NUCLEOTIDE SEQUENCE [LARGE SCALE GENOMIC DNA]</scope>
    <source>
        <strain evidence="7">M3125 / FGSC 7600</strain>
    </source>
</reference>
<feature type="domain" description="NACHT" evidence="5">
    <location>
        <begin position="251"/>
        <end position="397"/>
    </location>
</feature>
<dbReference type="RefSeq" id="XP_018760587.1">
    <property type="nucleotide sequence ID" value="XM_018901967.1"/>
</dbReference>
<dbReference type="VEuPathDB" id="FungiDB:FVEG_12617"/>
<dbReference type="InterPro" id="IPR029498">
    <property type="entry name" value="HeLo_dom"/>
</dbReference>
<gene>
    <name evidence="6" type="ORF">FVEG_12617</name>
</gene>
<keyword evidence="7" id="KW-1185">Reference proteome</keyword>
<dbReference type="PROSITE" id="PS50837">
    <property type="entry name" value="NACHT"/>
    <property type="match status" value="1"/>
</dbReference>
<feature type="repeat" description="ANK" evidence="3">
    <location>
        <begin position="858"/>
        <end position="890"/>
    </location>
</feature>